<dbReference type="Proteomes" id="UP001462640">
    <property type="component" value="Unassembled WGS sequence"/>
</dbReference>
<dbReference type="RefSeq" id="WP_347605465.1">
    <property type="nucleotide sequence ID" value="NZ_JBDPZC010000001.1"/>
</dbReference>
<gene>
    <name evidence="1" type="ORF">ABDJ40_02045</name>
</gene>
<comment type="caution">
    <text evidence="1">The sequence shown here is derived from an EMBL/GenBank/DDBJ whole genome shotgun (WGS) entry which is preliminary data.</text>
</comment>
<dbReference type="EMBL" id="JBDPZC010000001">
    <property type="protein sequence ID" value="MEO3711543.1"/>
    <property type="molecule type" value="Genomic_DNA"/>
</dbReference>
<evidence type="ECO:0000313" key="1">
    <source>
        <dbReference type="EMBL" id="MEO3711543.1"/>
    </source>
</evidence>
<accession>A0ABV0G910</accession>
<sequence>MDGRHALISDIERDALPCEVGRRQGLASLYEHDPQGRLLKHRALRMGNAQQVALERSYQYDASGSPA</sequence>
<keyword evidence="2" id="KW-1185">Reference proteome</keyword>
<evidence type="ECO:0000313" key="2">
    <source>
        <dbReference type="Proteomes" id="UP001462640"/>
    </source>
</evidence>
<evidence type="ECO:0008006" key="3">
    <source>
        <dbReference type="Google" id="ProtNLM"/>
    </source>
</evidence>
<protein>
    <recommendedName>
        <fullName evidence="3">RHS repeat protein</fullName>
    </recommendedName>
</protein>
<proteinExistence type="predicted"/>
<reference evidence="1 2" key="1">
    <citation type="submission" date="2024-05" db="EMBL/GenBank/DDBJ databases">
        <title>Roseateles sp. 2.12 16S ribosomal RNA gene Genome sequencing and assembly.</title>
        <authorList>
            <person name="Woo H."/>
        </authorList>
    </citation>
    <scope>NUCLEOTIDE SEQUENCE [LARGE SCALE GENOMIC DNA]</scope>
    <source>
        <strain evidence="1 2">2.12</strain>
    </source>
</reference>
<organism evidence="1 2">
    <name type="scientific">Roseateles flavus</name>
    <dbReference type="NCBI Taxonomy" id="3149041"/>
    <lineage>
        <taxon>Bacteria</taxon>
        <taxon>Pseudomonadati</taxon>
        <taxon>Pseudomonadota</taxon>
        <taxon>Betaproteobacteria</taxon>
        <taxon>Burkholderiales</taxon>
        <taxon>Sphaerotilaceae</taxon>
        <taxon>Roseateles</taxon>
    </lineage>
</organism>
<name>A0ABV0G910_9BURK</name>